<proteinExistence type="predicted"/>
<dbReference type="InterPro" id="IPR041687">
    <property type="entry name" value="HTH_46"/>
</dbReference>
<keyword evidence="2" id="KW-0238">DNA-binding</keyword>
<dbReference type="InterPro" id="IPR014710">
    <property type="entry name" value="RmlC-like_jellyroll"/>
</dbReference>
<evidence type="ECO:0000313" key="2">
    <source>
        <dbReference type="EMBL" id="SUJ86280.1"/>
    </source>
</evidence>
<evidence type="ECO:0000313" key="3">
    <source>
        <dbReference type="Proteomes" id="UP000255529"/>
    </source>
</evidence>
<dbReference type="AlphaFoldDB" id="A0A380D9C0"/>
<protein>
    <submittedName>
        <fullName evidence="2">Putative DNA-binding transcriptional regulator</fullName>
    </submittedName>
</protein>
<dbReference type="InterPro" id="IPR018490">
    <property type="entry name" value="cNMP-bd_dom_sf"/>
</dbReference>
<dbReference type="EMBL" id="UGYN01000003">
    <property type="protein sequence ID" value="SUJ86280.1"/>
    <property type="molecule type" value="Genomic_DNA"/>
</dbReference>
<feature type="domain" description="IprA winged helix-turn-helix" evidence="1">
    <location>
        <begin position="139"/>
        <end position="207"/>
    </location>
</feature>
<organism evidence="2 3">
    <name type="scientific">Serratia quinivorans</name>
    <dbReference type="NCBI Taxonomy" id="137545"/>
    <lineage>
        <taxon>Bacteria</taxon>
        <taxon>Pseudomonadati</taxon>
        <taxon>Pseudomonadota</taxon>
        <taxon>Gammaproteobacteria</taxon>
        <taxon>Enterobacterales</taxon>
        <taxon>Yersiniaceae</taxon>
        <taxon>Serratia</taxon>
    </lineage>
</organism>
<name>A0A380D9C0_9GAMM</name>
<reference evidence="2 3" key="1">
    <citation type="submission" date="2018-06" db="EMBL/GenBank/DDBJ databases">
        <authorList>
            <consortium name="Pathogen Informatics"/>
            <person name="Doyle S."/>
        </authorList>
    </citation>
    <scope>NUCLEOTIDE SEQUENCE [LARGE SCALE GENOMIC DNA]</scope>
    <source>
        <strain evidence="2 3">NCTC11544</strain>
    </source>
</reference>
<gene>
    <name evidence="2" type="ORF">NCTC11544_05917</name>
</gene>
<dbReference type="GO" id="GO:0003677">
    <property type="term" value="F:DNA binding"/>
    <property type="evidence" value="ECO:0007669"/>
    <property type="project" value="UniProtKB-KW"/>
</dbReference>
<dbReference type="RefSeq" id="WP_115185077.1">
    <property type="nucleotide sequence ID" value="NZ_CAMKUF010000009.1"/>
</dbReference>
<dbReference type="Pfam" id="PF15977">
    <property type="entry name" value="HTH_46"/>
    <property type="match status" value="1"/>
</dbReference>
<evidence type="ECO:0000259" key="1">
    <source>
        <dbReference type="Pfam" id="PF15977"/>
    </source>
</evidence>
<sequence length="209" mass="24020">MNVIPPKRPDSAIDLLLESLIPVAEKITLPPRKLVVWKQSSEANLYLFLNGEISILRSSDNLVLAKICDPHIFGIAEIFQSQRSHSLRPETKSTILKIKAEKAKEIFDEQNLWRSTTELLAYHTAYLGYRDGIVLQQYTYSVVRDHLIEMMTLPEESRRQITILRYIQERTYLSRSSILNILSTLKKAGHIVYARGGILKEIKSIPDRC</sequence>
<dbReference type="Gene3D" id="2.60.120.10">
    <property type="entry name" value="Jelly Rolls"/>
    <property type="match status" value="1"/>
</dbReference>
<dbReference type="Proteomes" id="UP000255529">
    <property type="component" value="Unassembled WGS sequence"/>
</dbReference>
<accession>A0A380D9C0</accession>
<dbReference type="SUPFAM" id="SSF51206">
    <property type="entry name" value="cAMP-binding domain-like"/>
    <property type="match status" value="1"/>
</dbReference>